<dbReference type="GO" id="GO:0034599">
    <property type="term" value="P:cellular response to oxidative stress"/>
    <property type="evidence" value="ECO:0007669"/>
    <property type="project" value="TreeGrafter"/>
</dbReference>
<keyword evidence="2" id="KW-0575">Peroxidase</keyword>
<evidence type="ECO:0000256" key="1">
    <source>
        <dbReference type="ARBA" id="ARBA00006926"/>
    </source>
</evidence>
<accession>A0A381YN42</accession>
<keyword evidence="3" id="KW-0560">Oxidoreductase</keyword>
<dbReference type="SUPFAM" id="SSF52833">
    <property type="entry name" value="Thioredoxin-like"/>
    <property type="match status" value="1"/>
</dbReference>
<evidence type="ECO:0000256" key="3">
    <source>
        <dbReference type="ARBA" id="ARBA00023002"/>
    </source>
</evidence>
<dbReference type="InterPro" id="IPR029759">
    <property type="entry name" value="GPX_AS"/>
</dbReference>
<dbReference type="PROSITE" id="PS00460">
    <property type="entry name" value="GLUTATHIONE_PEROXID_1"/>
    <property type="match status" value="1"/>
</dbReference>
<proteinExistence type="inferred from homology"/>
<dbReference type="Pfam" id="PF00255">
    <property type="entry name" value="GSHPx"/>
    <property type="match status" value="1"/>
</dbReference>
<gene>
    <name evidence="4" type="ORF">METZ01_LOCUS130811</name>
</gene>
<comment type="similarity">
    <text evidence="1">Belongs to the glutathione peroxidase family.</text>
</comment>
<dbReference type="InterPro" id="IPR036249">
    <property type="entry name" value="Thioredoxin-like_sf"/>
</dbReference>
<dbReference type="PANTHER" id="PTHR11592">
    <property type="entry name" value="GLUTATHIONE PEROXIDASE"/>
    <property type="match status" value="1"/>
</dbReference>
<evidence type="ECO:0000256" key="2">
    <source>
        <dbReference type="ARBA" id="ARBA00022559"/>
    </source>
</evidence>
<dbReference type="PRINTS" id="PR01011">
    <property type="entry name" value="GLUTPROXDASE"/>
</dbReference>
<dbReference type="PROSITE" id="PS51355">
    <property type="entry name" value="GLUTATHIONE_PEROXID_3"/>
    <property type="match status" value="1"/>
</dbReference>
<protein>
    <recommendedName>
        <fullName evidence="5">Glutathione peroxidase</fullName>
    </recommendedName>
</protein>
<dbReference type="PIRSF" id="PIRSF000303">
    <property type="entry name" value="Glutathion_perox"/>
    <property type="match status" value="1"/>
</dbReference>
<dbReference type="PANTHER" id="PTHR11592:SF78">
    <property type="entry name" value="GLUTATHIONE PEROXIDASE"/>
    <property type="match status" value="1"/>
</dbReference>
<dbReference type="Gene3D" id="3.40.30.10">
    <property type="entry name" value="Glutaredoxin"/>
    <property type="match status" value="1"/>
</dbReference>
<organism evidence="4">
    <name type="scientific">marine metagenome</name>
    <dbReference type="NCBI Taxonomy" id="408172"/>
    <lineage>
        <taxon>unclassified sequences</taxon>
        <taxon>metagenomes</taxon>
        <taxon>ecological metagenomes</taxon>
    </lineage>
</organism>
<dbReference type="EMBL" id="UINC01018537">
    <property type="protein sequence ID" value="SVA77957.1"/>
    <property type="molecule type" value="Genomic_DNA"/>
</dbReference>
<dbReference type="CDD" id="cd00340">
    <property type="entry name" value="GSH_Peroxidase"/>
    <property type="match status" value="1"/>
</dbReference>
<dbReference type="GO" id="GO:0004601">
    <property type="term" value="F:peroxidase activity"/>
    <property type="evidence" value="ECO:0007669"/>
    <property type="project" value="UniProtKB-KW"/>
</dbReference>
<dbReference type="InterPro" id="IPR000889">
    <property type="entry name" value="Glutathione_peroxidase"/>
</dbReference>
<reference evidence="4" key="1">
    <citation type="submission" date="2018-05" db="EMBL/GenBank/DDBJ databases">
        <authorList>
            <person name="Lanie J.A."/>
            <person name="Ng W.-L."/>
            <person name="Kazmierczak K.M."/>
            <person name="Andrzejewski T.M."/>
            <person name="Davidsen T.M."/>
            <person name="Wayne K.J."/>
            <person name="Tettelin H."/>
            <person name="Glass J.I."/>
            <person name="Rusch D."/>
            <person name="Podicherti R."/>
            <person name="Tsui H.-C.T."/>
            <person name="Winkler M.E."/>
        </authorList>
    </citation>
    <scope>NUCLEOTIDE SEQUENCE</scope>
</reference>
<evidence type="ECO:0000313" key="4">
    <source>
        <dbReference type="EMBL" id="SVA77957.1"/>
    </source>
</evidence>
<dbReference type="AlphaFoldDB" id="A0A381YN42"/>
<name>A0A381YN42_9ZZZZ</name>
<sequence length="184" mass="20495">MVILASVLSAVTVNAGEQSKNAYDFSFKTISGEPLPFSEFRGKLVMVVNTASECGFTGQYKNLQTVWSRYRDKGFVVLGVPSNDFGNQEPGEEAQIKSFCEVNFDVDFPLTSKVHVIGDDAHPFYRWASDEMGLLAKPRWNFHKYLIGTNGQLVDWFSTPTSPTSGKVTKAIEEHLSKTSLKDK</sequence>
<evidence type="ECO:0008006" key="5">
    <source>
        <dbReference type="Google" id="ProtNLM"/>
    </source>
</evidence>